<reference evidence="1" key="1">
    <citation type="submission" date="2014-09" db="EMBL/GenBank/DDBJ databases">
        <authorList>
            <person name="Magalhaes I.L.F."/>
            <person name="Oliveira U."/>
            <person name="Santos F.R."/>
            <person name="Vidigal T.H.D.A."/>
            <person name="Brescovit A.D."/>
            <person name="Santos A.J."/>
        </authorList>
    </citation>
    <scope>NUCLEOTIDE SEQUENCE</scope>
    <source>
        <tissue evidence="1">Shoot tissue taken approximately 20 cm above the soil surface</tissue>
    </source>
</reference>
<accession>A0A0A9GI21</accession>
<dbReference type="EMBL" id="GBRH01174812">
    <property type="protein sequence ID" value="JAE23084.1"/>
    <property type="molecule type" value="Transcribed_RNA"/>
</dbReference>
<sequence>MTSEAHGPWKRLQDNEHMPTCRATLAVTRTPHTQGTHHSETDSPESCHFVSTTTYQLLLRCQPSTAFAFFVRFRDGTSSTANGGTRH</sequence>
<proteinExistence type="predicted"/>
<name>A0A0A9GI21_ARUDO</name>
<reference evidence="1" key="2">
    <citation type="journal article" date="2015" name="Data Brief">
        <title>Shoot transcriptome of the giant reed, Arundo donax.</title>
        <authorList>
            <person name="Barrero R.A."/>
            <person name="Guerrero F.D."/>
            <person name="Moolhuijzen P."/>
            <person name="Goolsby J.A."/>
            <person name="Tidwell J."/>
            <person name="Bellgard S.E."/>
            <person name="Bellgard M.I."/>
        </authorList>
    </citation>
    <scope>NUCLEOTIDE SEQUENCE</scope>
    <source>
        <tissue evidence="1">Shoot tissue taken approximately 20 cm above the soil surface</tissue>
    </source>
</reference>
<protein>
    <submittedName>
        <fullName evidence="1">Uncharacterized protein</fullName>
    </submittedName>
</protein>
<dbReference type="AlphaFoldDB" id="A0A0A9GI21"/>
<evidence type="ECO:0000313" key="1">
    <source>
        <dbReference type="EMBL" id="JAE23084.1"/>
    </source>
</evidence>
<organism evidence="1">
    <name type="scientific">Arundo donax</name>
    <name type="common">Giant reed</name>
    <name type="synonym">Donax arundinaceus</name>
    <dbReference type="NCBI Taxonomy" id="35708"/>
    <lineage>
        <taxon>Eukaryota</taxon>
        <taxon>Viridiplantae</taxon>
        <taxon>Streptophyta</taxon>
        <taxon>Embryophyta</taxon>
        <taxon>Tracheophyta</taxon>
        <taxon>Spermatophyta</taxon>
        <taxon>Magnoliopsida</taxon>
        <taxon>Liliopsida</taxon>
        <taxon>Poales</taxon>
        <taxon>Poaceae</taxon>
        <taxon>PACMAD clade</taxon>
        <taxon>Arundinoideae</taxon>
        <taxon>Arundineae</taxon>
        <taxon>Arundo</taxon>
    </lineage>
</organism>